<feature type="region of interest" description="Disordered" evidence="2">
    <location>
        <begin position="184"/>
        <end position="203"/>
    </location>
</feature>
<protein>
    <submittedName>
        <fullName evidence="3">Purine NTPase2</fullName>
    </submittedName>
</protein>
<name>Q0GBS0_GIAIN</name>
<evidence type="ECO:0000256" key="2">
    <source>
        <dbReference type="SAM" id="MobiDB-lite"/>
    </source>
</evidence>
<evidence type="ECO:0000313" key="3">
    <source>
        <dbReference type="EMBL" id="ABI33190.1"/>
    </source>
</evidence>
<sequence length="313" mass="35435">MSDEQDFDFINSLDNILGNIDEGGDEFLIYELESDVHFDAFQTNLLQRRSATAGRESRPSLSSRDVAGRANQSAGYEVLINDLNQQKASLQEKLEMASETIQRYQQEVESLAEQLQAAHGVAVDTSQKLSEIAYLSERNRGLEKRVAELQSFEDSVRMVVEVVTGTPADRFSLDLLEKALSGAGPTKAAEGDEKNNDLVSQQRKEEISKVKSKCYAYLLHMRKRYEQITGWRFDMKSPIEYRFTLSVVKERPEFKYTIQPGNRLVLSSNPFLTQNTKMLDELKLKNPPDAPESNRSFYPTLMSASVLRAMGLL</sequence>
<organism evidence="3">
    <name type="scientific">Giardia intestinalis</name>
    <name type="common">Giardia lamblia</name>
    <dbReference type="NCBI Taxonomy" id="5741"/>
    <lineage>
        <taxon>Eukaryota</taxon>
        <taxon>Metamonada</taxon>
        <taxon>Diplomonadida</taxon>
        <taxon>Hexamitidae</taxon>
        <taxon>Giardiinae</taxon>
        <taxon>Giardia</taxon>
    </lineage>
</organism>
<dbReference type="AlphaFoldDB" id="Q0GBS0"/>
<feature type="coiled-coil region" evidence="1">
    <location>
        <begin position="73"/>
        <end position="121"/>
    </location>
</feature>
<dbReference type="VEuPathDB" id="GiardiaDB:GL50803_008799"/>
<evidence type="ECO:0000256" key="1">
    <source>
        <dbReference type="SAM" id="Coils"/>
    </source>
</evidence>
<feature type="compositionally biased region" description="Basic and acidic residues" evidence="2">
    <location>
        <begin position="189"/>
        <end position="203"/>
    </location>
</feature>
<accession>Q0GBS0</accession>
<reference evidence="3" key="1">
    <citation type="submission" date="2006-08" db="EMBL/GenBank/DDBJ databases">
        <authorList>
            <person name="Jaros D."/>
            <person name="Jaros S."/>
            <person name="Wedrychowicz H."/>
        </authorList>
    </citation>
    <scope>NUCLEOTIDE SEQUENCE</scope>
</reference>
<proteinExistence type="evidence at transcript level"/>
<dbReference type="EMBL" id="DQ875811">
    <property type="protein sequence ID" value="ABI33190.1"/>
    <property type="molecule type" value="mRNA"/>
</dbReference>
<dbReference type="VEuPathDB" id="GiardiaDB:GL50581_792"/>
<dbReference type="VEuPathDB" id="GiardiaDB:DHA2_150150"/>
<keyword evidence="1" id="KW-0175">Coiled coil</keyword>
<feature type="region of interest" description="Disordered" evidence="2">
    <location>
        <begin position="49"/>
        <end position="69"/>
    </location>
</feature>
<dbReference type="VEuPathDB" id="GiardiaDB:QR46_0394"/>